<dbReference type="AlphaFoldDB" id="A0A090DZ19"/>
<evidence type="ECO:0000313" key="13">
    <source>
        <dbReference type="EMBL" id="CDR33944.1"/>
    </source>
</evidence>
<dbReference type="PANTHER" id="PTHR43141:SF5">
    <property type="entry name" value="CYTOCHROME BD-I UBIQUINOL OXIDASE SUBUNIT 2"/>
    <property type="match status" value="1"/>
</dbReference>
<keyword evidence="9 12" id="KW-1133">Transmembrane helix</keyword>
<evidence type="ECO:0000256" key="11">
    <source>
        <dbReference type="ARBA" id="ARBA00023136"/>
    </source>
</evidence>
<dbReference type="STRING" id="1437425.CSEC_1118"/>
<keyword evidence="14" id="KW-1185">Reference proteome</keyword>
<evidence type="ECO:0000256" key="8">
    <source>
        <dbReference type="ARBA" id="ARBA00022982"/>
    </source>
</evidence>
<dbReference type="NCBIfam" id="TIGR00203">
    <property type="entry name" value="cydB"/>
    <property type="match status" value="1"/>
</dbReference>
<sequence length="343" mass="38623">MNFIFENLEFVWFTIFVFLLTGYAILDGFDLGVGMLHLFSKEDIERRIMLNSIGPLWDGNEVWLVTAAGALFAGFPGIYATLCSAFYIPIMILLSGLIFRAVAIEFRSKRPMAWWRWMWDILFSLASLIIAFTLGIVLGNMVTGIPLDAKGDFIGDFWTMVHPYSIMAAIFTTSLFLMHGSIFLMMKTEGAFHEKMRNLVNPCIIFFIMCYAIVTMATLIYYPHMTEAIKERPYIFLVALVNMFAIANIPREINLGRDGFAFLSSSLNIICLVALFGIGSYPDIIRAPNDPANSLTIWNSASSEYTLSILLLIAAIGAPLVIAYTILIYYIFHGKVRLDATSY</sequence>
<dbReference type="eggNOG" id="COG1294">
    <property type="taxonomic scope" value="Bacteria"/>
</dbReference>
<dbReference type="GO" id="GO:0046872">
    <property type="term" value="F:metal ion binding"/>
    <property type="evidence" value="ECO:0007669"/>
    <property type="project" value="UniProtKB-KW"/>
</dbReference>
<dbReference type="EC" id="1.10.3.-" evidence="13"/>
<evidence type="ECO:0000313" key="14">
    <source>
        <dbReference type="Proteomes" id="UP000031552"/>
    </source>
</evidence>
<dbReference type="PIRSF" id="PIRSF000267">
    <property type="entry name" value="Cyt_oxidse_sub2"/>
    <property type="match status" value="1"/>
</dbReference>
<keyword evidence="6 12" id="KW-0812">Transmembrane</keyword>
<keyword evidence="13" id="KW-0560">Oxidoreductase</keyword>
<evidence type="ECO:0000256" key="12">
    <source>
        <dbReference type="SAM" id="Phobius"/>
    </source>
</evidence>
<evidence type="ECO:0000256" key="5">
    <source>
        <dbReference type="ARBA" id="ARBA00022617"/>
    </source>
</evidence>
<dbReference type="GO" id="GO:0009055">
    <property type="term" value="F:electron transfer activity"/>
    <property type="evidence" value="ECO:0007669"/>
    <property type="project" value="TreeGrafter"/>
</dbReference>
<dbReference type="OrthoDB" id="9776710at2"/>
<feature type="transmembrane region" description="Helical" evidence="12">
    <location>
        <begin position="86"/>
        <end position="106"/>
    </location>
</feature>
<feature type="transmembrane region" description="Helical" evidence="12">
    <location>
        <begin position="234"/>
        <end position="250"/>
    </location>
</feature>
<dbReference type="InterPro" id="IPR003317">
    <property type="entry name" value="Cyt-d_oxidase_su2"/>
</dbReference>
<keyword evidence="8" id="KW-0249">Electron transport</keyword>
<keyword evidence="7" id="KW-0479">Metal-binding</keyword>
<feature type="transmembrane region" description="Helical" evidence="12">
    <location>
        <begin position="12"/>
        <end position="39"/>
    </location>
</feature>
<comment type="caution">
    <text evidence="13">The sequence shown here is derived from an EMBL/GenBank/DDBJ whole genome shotgun (WGS) entry which is preliminary data.</text>
</comment>
<keyword evidence="11 12" id="KW-0472">Membrane</keyword>
<feature type="transmembrane region" description="Helical" evidence="12">
    <location>
        <begin position="262"/>
        <end position="285"/>
    </location>
</feature>
<accession>A0A090DZ19</accession>
<dbReference type="GO" id="GO:0019646">
    <property type="term" value="P:aerobic electron transport chain"/>
    <property type="evidence" value="ECO:0007669"/>
    <property type="project" value="TreeGrafter"/>
</dbReference>
<feature type="transmembrane region" description="Helical" evidence="12">
    <location>
        <begin position="198"/>
        <end position="222"/>
    </location>
</feature>
<dbReference type="Proteomes" id="UP000031552">
    <property type="component" value="Unassembled WGS sequence"/>
</dbReference>
<dbReference type="PANTHER" id="PTHR43141">
    <property type="entry name" value="CYTOCHROME BD2 SUBUNIT II"/>
    <property type="match status" value="1"/>
</dbReference>
<name>A0A090DZ19_9BACT</name>
<keyword evidence="3" id="KW-0813">Transport</keyword>
<dbReference type="RefSeq" id="WP_041017459.1">
    <property type="nucleotide sequence ID" value="NZ_CCEJ010000004.1"/>
</dbReference>
<evidence type="ECO:0000256" key="1">
    <source>
        <dbReference type="ARBA" id="ARBA00004651"/>
    </source>
</evidence>
<feature type="transmembrane region" description="Helical" evidence="12">
    <location>
        <begin position="305"/>
        <end position="332"/>
    </location>
</feature>
<evidence type="ECO:0000256" key="9">
    <source>
        <dbReference type="ARBA" id="ARBA00022989"/>
    </source>
</evidence>
<dbReference type="GO" id="GO:0016682">
    <property type="term" value="F:oxidoreductase activity, acting on diphenols and related substances as donors, oxygen as acceptor"/>
    <property type="evidence" value="ECO:0007669"/>
    <property type="project" value="TreeGrafter"/>
</dbReference>
<feature type="transmembrane region" description="Helical" evidence="12">
    <location>
        <begin position="118"/>
        <end position="142"/>
    </location>
</feature>
<evidence type="ECO:0000256" key="6">
    <source>
        <dbReference type="ARBA" id="ARBA00022692"/>
    </source>
</evidence>
<evidence type="ECO:0000256" key="10">
    <source>
        <dbReference type="ARBA" id="ARBA00023004"/>
    </source>
</evidence>
<dbReference type="GO" id="GO:0005886">
    <property type="term" value="C:plasma membrane"/>
    <property type="evidence" value="ECO:0007669"/>
    <property type="project" value="UniProtKB-SubCell"/>
</dbReference>
<gene>
    <name evidence="13" type="primary">cydB</name>
    <name evidence="13" type="ORF">CSEC_1118</name>
</gene>
<dbReference type="EMBL" id="CCEJ010000004">
    <property type="protein sequence ID" value="CDR33944.1"/>
    <property type="molecule type" value="Genomic_DNA"/>
</dbReference>
<dbReference type="Pfam" id="PF02322">
    <property type="entry name" value="Cyt_bd_oxida_II"/>
    <property type="match status" value="1"/>
</dbReference>
<keyword evidence="5" id="KW-0349">Heme</keyword>
<organism evidence="13 14">
    <name type="scientific">Candidatus Criblamydia sequanensis CRIB-18</name>
    <dbReference type="NCBI Taxonomy" id="1437425"/>
    <lineage>
        <taxon>Bacteria</taxon>
        <taxon>Pseudomonadati</taxon>
        <taxon>Chlamydiota</taxon>
        <taxon>Chlamydiia</taxon>
        <taxon>Parachlamydiales</taxon>
        <taxon>Candidatus Criblamydiaceae</taxon>
        <taxon>Candidatus Criblamydia</taxon>
    </lineage>
</organism>
<proteinExistence type="inferred from homology"/>
<evidence type="ECO:0000256" key="3">
    <source>
        <dbReference type="ARBA" id="ARBA00022448"/>
    </source>
</evidence>
<comment type="subcellular location">
    <subcellularLocation>
        <location evidence="1">Cell membrane</location>
        <topology evidence="1">Multi-pass membrane protein</topology>
    </subcellularLocation>
</comment>
<dbReference type="GO" id="GO:0070069">
    <property type="term" value="C:cytochrome complex"/>
    <property type="evidence" value="ECO:0007669"/>
    <property type="project" value="TreeGrafter"/>
</dbReference>
<reference evidence="13" key="2">
    <citation type="submission" date="2014-09" db="EMBL/GenBank/DDBJ databases">
        <title>Criblamydia sequanensis harbors a mega-plasmid encoding arsenite resistance.</title>
        <authorList>
            <person name="Bertelli C."/>
            <person name="Goesmann A."/>
            <person name="Greub G."/>
        </authorList>
    </citation>
    <scope>NUCLEOTIDE SEQUENCE [LARGE SCALE GENOMIC DNA]</scope>
    <source>
        <strain evidence="13">CRIB-18</strain>
    </source>
</reference>
<keyword evidence="4" id="KW-1003">Cell membrane</keyword>
<comment type="similarity">
    <text evidence="2">Belongs to the cytochrome ubiquinol oxidase subunit 2 family.</text>
</comment>
<reference evidence="13" key="1">
    <citation type="submission" date="2013-12" db="EMBL/GenBank/DDBJ databases">
        <authorList>
            <person name="Linke B."/>
        </authorList>
    </citation>
    <scope>NUCLEOTIDE SEQUENCE [LARGE SCALE GENOMIC DNA]</scope>
    <source>
        <strain evidence="13">CRIB-18</strain>
    </source>
</reference>
<feature type="transmembrane region" description="Helical" evidence="12">
    <location>
        <begin position="162"/>
        <end position="186"/>
    </location>
</feature>
<evidence type="ECO:0000256" key="2">
    <source>
        <dbReference type="ARBA" id="ARBA00007543"/>
    </source>
</evidence>
<protein>
    <submittedName>
        <fullName evidence="13">Cytochrome d ubiquinol oxidase subunit 2</fullName>
        <ecNumber evidence="13">1.10.3.-</ecNumber>
    </submittedName>
</protein>
<keyword evidence="10" id="KW-0408">Iron</keyword>
<evidence type="ECO:0000256" key="7">
    <source>
        <dbReference type="ARBA" id="ARBA00022723"/>
    </source>
</evidence>
<evidence type="ECO:0000256" key="4">
    <source>
        <dbReference type="ARBA" id="ARBA00022475"/>
    </source>
</evidence>